<accession>A0A401PMD9</accession>
<comment type="caution">
    <text evidence="1">The sequence shown here is derived from an EMBL/GenBank/DDBJ whole genome shotgun (WGS) entry which is preliminary data.</text>
</comment>
<organism evidence="1 2">
    <name type="scientific">Scyliorhinus torazame</name>
    <name type="common">Cloudy catshark</name>
    <name type="synonym">Catulus torazame</name>
    <dbReference type="NCBI Taxonomy" id="75743"/>
    <lineage>
        <taxon>Eukaryota</taxon>
        <taxon>Metazoa</taxon>
        <taxon>Chordata</taxon>
        <taxon>Craniata</taxon>
        <taxon>Vertebrata</taxon>
        <taxon>Chondrichthyes</taxon>
        <taxon>Elasmobranchii</taxon>
        <taxon>Galeomorphii</taxon>
        <taxon>Galeoidea</taxon>
        <taxon>Carcharhiniformes</taxon>
        <taxon>Scyliorhinidae</taxon>
        <taxon>Scyliorhinus</taxon>
    </lineage>
</organism>
<proteinExistence type="predicted"/>
<sequence length="143" mass="16662">MPGTRKEPDIAEAKSSDRMYTNVTRSITIGRHELTPYRDVPIVDADDLERTDDDQRIHRYGQKGVPLLRADWEGLREEATPIDQLWNKKCELIQTHAEKAAELFQSQNLFSTIWNWGLNANIHPWIHISHAVVLLRLFILFVF</sequence>
<gene>
    <name evidence="1" type="ORF">scyTo_0003362</name>
</gene>
<protein>
    <submittedName>
        <fullName evidence="1">Uncharacterized protein</fullName>
    </submittedName>
</protein>
<evidence type="ECO:0000313" key="1">
    <source>
        <dbReference type="EMBL" id="GCB74273.1"/>
    </source>
</evidence>
<keyword evidence="2" id="KW-1185">Reference proteome</keyword>
<evidence type="ECO:0000313" key="2">
    <source>
        <dbReference type="Proteomes" id="UP000288216"/>
    </source>
</evidence>
<dbReference type="Proteomes" id="UP000288216">
    <property type="component" value="Unassembled WGS sequence"/>
</dbReference>
<reference evidence="1 2" key="1">
    <citation type="journal article" date="2018" name="Nat. Ecol. Evol.">
        <title>Shark genomes provide insights into elasmobranch evolution and the origin of vertebrates.</title>
        <authorList>
            <person name="Hara Y"/>
            <person name="Yamaguchi K"/>
            <person name="Onimaru K"/>
            <person name="Kadota M"/>
            <person name="Koyanagi M"/>
            <person name="Keeley SD"/>
            <person name="Tatsumi K"/>
            <person name="Tanaka K"/>
            <person name="Motone F"/>
            <person name="Kageyama Y"/>
            <person name="Nozu R"/>
            <person name="Adachi N"/>
            <person name="Nishimura O"/>
            <person name="Nakagawa R"/>
            <person name="Tanegashima C"/>
            <person name="Kiyatake I"/>
            <person name="Matsumoto R"/>
            <person name="Murakumo K"/>
            <person name="Nishida K"/>
            <person name="Terakita A"/>
            <person name="Kuratani S"/>
            <person name="Sato K"/>
            <person name="Hyodo S Kuraku.S."/>
        </authorList>
    </citation>
    <scope>NUCLEOTIDE SEQUENCE [LARGE SCALE GENOMIC DNA]</scope>
</reference>
<dbReference type="AlphaFoldDB" id="A0A401PMD9"/>
<dbReference type="EMBL" id="BFAA01000905">
    <property type="protein sequence ID" value="GCB74273.1"/>
    <property type="molecule type" value="Genomic_DNA"/>
</dbReference>
<name>A0A401PMD9_SCYTO</name>